<organism evidence="1">
    <name type="scientific">Ralstonia solanacearum</name>
    <name type="common">Pseudomonas solanacearum</name>
    <dbReference type="NCBI Taxonomy" id="305"/>
    <lineage>
        <taxon>Bacteria</taxon>
        <taxon>Pseudomonadati</taxon>
        <taxon>Pseudomonadota</taxon>
        <taxon>Betaproteobacteria</taxon>
        <taxon>Burkholderiales</taxon>
        <taxon>Burkholderiaceae</taxon>
        <taxon>Ralstonia</taxon>
        <taxon>Ralstonia solanacearum species complex</taxon>
    </lineage>
</organism>
<name>A0A0S4TTZ8_RALSL</name>
<accession>A0A0S4TTZ8</accession>
<dbReference type="EMBL" id="LN899819">
    <property type="protein sequence ID" value="CUV13486.1"/>
    <property type="molecule type" value="Genomic_DNA"/>
</dbReference>
<reference evidence="1" key="1">
    <citation type="submission" date="2015-10" db="EMBL/GenBank/DDBJ databases">
        <authorList>
            <person name="Gilbert D.G."/>
        </authorList>
    </citation>
    <scope>NUCLEOTIDE SEQUENCE</scope>
    <source>
        <strain evidence="1">Phyl III-seqv23</strain>
    </source>
</reference>
<dbReference type="AlphaFoldDB" id="A0A0S4TTZ8"/>
<evidence type="ECO:0000313" key="1">
    <source>
        <dbReference type="EMBL" id="CUV13486.1"/>
    </source>
</evidence>
<sequence length="99" mass="11136">MSTVRARNILWPARSERSDARSMDADTEVVAKYSCQRAALAGADAHAVPRPAPHTKIHCHTLRFTTITLPARFPSPRRTPWPEYIVTIGLRPPVRPPDR</sequence>
<gene>
    <name evidence="1" type="ORF">RUN39_v1_590044</name>
</gene>
<protein>
    <submittedName>
        <fullName evidence="1">Uncharacterized protein</fullName>
    </submittedName>
</protein>
<proteinExistence type="predicted"/>